<dbReference type="EMBL" id="AVOT02004973">
    <property type="protein sequence ID" value="MBW0477910.1"/>
    <property type="molecule type" value="Genomic_DNA"/>
</dbReference>
<dbReference type="OrthoDB" id="2502485at2759"/>
<dbReference type="AlphaFoldDB" id="A0A9Q3GT75"/>
<sequence length="125" mass="14155">MDATTGAPCVGIIRIHTNSSTSLTLIRDGRWAFYTENSHSQYFLTPSRSFSLVARDLCRIVFASPIWRKTCYNTKDEAANLKCLQTAKVLAIRASLEPMKTIEVWNRAFDYFGEPRNSHDTVGFS</sequence>
<organism evidence="1 2">
    <name type="scientific">Austropuccinia psidii MF-1</name>
    <dbReference type="NCBI Taxonomy" id="1389203"/>
    <lineage>
        <taxon>Eukaryota</taxon>
        <taxon>Fungi</taxon>
        <taxon>Dikarya</taxon>
        <taxon>Basidiomycota</taxon>
        <taxon>Pucciniomycotina</taxon>
        <taxon>Pucciniomycetes</taxon>
        <taxon>Pucciniales</taxon>
        <taxon>Sphaerophragmiaceae</taxon>
        <taxon>Austropuccinia</taxon>
    </lineage>
</organism>
<dbReference type="Proteomes" id="UP000765509">
    <property type="component" value="Unassembled WGS sequence"/>
</dbReference>
<evidence type="ECO:0000313" key="1">
    <source>
        <dbReference type="EMBL" id="MBW0477910.1"/>
    </source>
</evidence>
<proteinExistence type="predicted"/>
<reference evidence="1" key="1">
    <citation type="submission" date="2021-03" db="EMBL/GenBank/DDBJ databases">
        <title>Draft genome sequence of rust myrtle Austropuccinia psidii MF-1, a brazilian biotype.</title>
        <authorList>
            <person name="Quecine M.C."/>
            <person name="Pachon D.M.R."/>
            <person name="Bonatelli M.L."/>
            <person name="Correr F.H."/>
            <person name="Franceschini L.M."/>
            <person name="Leite T.F."/>
            <person name="Margarido G.R.A."/>
            <person name="Almeida C.A."/>
            <person name="Ferrarezi J.A."/>
            <person name="Labate C.A."/>
        </authorList>
    </citation>
    <scope>NUCLEOTIDE SEQUENCE</scope>
    <source>
        <strain evidence="1">MF-1</strain>
    </source>
</reference>
<comment type="caution">
    <text evidence="1">The sequence shown here is derived from an EMBL/GenBank/DDBJ whole genome shotgun (WGS) entry which is preliminary data.</text>
</comment>
<gene>
    <name evidence="1" type="ORF">O181_017625</name>
</gene>
<name>A0A9Q3GT75_9BASI</name>
<accession>A0A9Q3GT75</accession>
<protein>
    <submittedName>
        <fullName evidence="1">Uncharacterized protein</fullName>
    </submittedName>
</protein>
<evidence type="ECO:0000313" key="2">
    <source>
        <dbReference type="Proteomes" id="UP000765509"/>
    </source>
</evidence>
<keyword evidence="2" id="KW-1185">Reference proteome</keyword>